<feature type="chain" id="PRO_5019065961" evidence="1">
    <location>
        <begin position="21"/>
        <end position="513"/>
    </location>
</feature>
<dbReference type="AlphaFoldDB" id="A0A3S8ZNK6"/>
<reference evidence="3 4" key="1">
    <citation type="submission" date="2018-12" db="EMBL/GenBank/DDBJ databases">
        <title>Complete genome sequence of Iodobacter sp. H11R3.</title>
        <authorList>
            <person name="Bae J.-W."/>
        </authorList>
    </citation>
    <scope>NUCLEOTIDE SEQUENCE [LARGE SCALE GENOMIC DNA]</scope>
    <source>
        <strain evidence="3 4">H11R3</strain>
    </source>
</reference>
<sequence>MKTRLNLLLLSFLFAAPAFAESKNLHFNASQGQERHIDVNGQKVQYLAFEGLSYVAKPLEPAYQQLNVYIPKAYFEHQSIGRYTTETAPIFLPNNVGGYMPSQPKAPGLGRDQQPDAIAQALAHGLVVVSPGTRGRTLQDKSGNYTGKAPAAIVDLKAVVRYLKFNDIKMPGDANKIISNGTSAGGALSALLGASGDAPDYLPYLKQLGAAPGSDAIYAVSSYCPITNLGHADLAYEWMFQSIHEATAPKLQAGQAFEAPGLEPGSPLALNEKIKGDRRNRPAGAPVFNLGPMTAKQLKVSSELASAFPDYLNSLSLTHKGQALQLSKDGTGAFQQYLQQQLLQSAMVAQQQGKDLNAATWLKTSSAGLQVDWNNYIKATGRLKKAPAFDSLDLSSGENSLFGDSKTNNKHFTDWGVAHSASPQKKSKQRAPAAIVTLMDPMHFIGKETIKTSTHWRIRHGAADNDTSLAVPAILALRLENSGKNVDFSLPFAQPHGGDYDLAELFNWIATLP</sequence>
<name>A0A3S8ZNK6_9NEIS</name>
<dbReference type="OrthoDB" id="923957at2"/>
<evidence type="ECO:0000256" key="1">
    <source>
        <dbReference type="SAM" id="SignalP"/>
    </source>
</evidence>
<organism evidence="3 4">
    <name type="scientific">Iodobacter ciconiae</name>
    <dbReference type="NCBI Taxonomy" id="2496266"/>
    <lineage>
        <taxon>Bacteria</taxon>
        <taxon>Pseudomonadati</taxon>
        <taxon>Pseudomonadota</taxon>
        <taxon>Betaproteobacteria</taxon>
        <taxon>Neisseriales</taxon>
        <taxon>Chitinibacteraceae</taxon>
        <taxon>Iodobacter</taxon>
    </lineage>
</organism>
<dbReference type="KEGG" id="iod:EJO50_00630"/>
<feature type="signal peptide" evidence="1">
    <location>
        <begin position="1"/>
        <end position="20"/>
    </location>
</feature>
<evidence type="ECO:0000259" key="2">
    <source>
        <dbReference type="Pfam" id="PF20434"/>
    </source>
</evidence>
<keyword evidence="3" id="KW-0378">Hydrolase</keyword>
<evidence type="ECO:0000313" key="3">
    <source>
        <dbReference type="EMBL" id="AZN35118.1"/>
    </source>
</evidence>
<proteinExistence type="predicted"/>
<dbReference type="GO" id="GO:0016787">
    <property type="term" value="F:hydrolase activity"/>
    <property type="evidence" value="ECO:0007669"/>
    <property type="project" value="UniProtKB-KW"/>
</dbReference>
<dbReference type="Pfam" id="PF20434">
    <property type="entry name" value="BD-FAE"/>
    <property type="match status" value="1"/>
</dbReference>
<accession>A0A3S8ZNK6</accession>
<dbReference type="InterPro" id="IPR048124">
    <property type="entry name" value="Tannase_B"/>
</dbReference>
<evidence type="ECO:0000313" key="4">
    <source>
        <dbReference type="Proteomes" id="UP000282438"/>
    </source>
</evidence>
<dbReference type="InterPro" id="IPR049492">
    <property type="entry name" value="BD-FAE-like_dom"/>
</dbReference>
<protein>
    <submittedName>
        <fullName evidence="3">Alpha/beta hydrolase</fullName>
    </submittedName>
</protein>
<dbReference type="Gene3D" id="3.40.50.1820">
    <property type="entry name" value="alpha/beta hydrolase"/>
    <property type="match status" value="1"/>
</dbReference>
<keyword evidence="1" id="KW-0732">Signal</keyword>
<dbReference type="SUPFAM" id="SSF53474">
    <property type="entry name" value="alpha/beta-Hydrolases"/>
    <property type="match status" value="1"/>
</dbReference>
<keyword evidence="4" id="KW-1185">Reference proteome</keyword>
<dbReference type="RefSeq" id="WP_125971094.1">
    <property type="nucleotide sequence ID" value="NZ_CP034433.1"/>
</dbReference>
<dbReference type="EMBL" id="CP034433">
    <property type="protein sequence ID" value="AZN35118.1"/>
    <property type="molecule type" value="Genomic_DNA"/>
</dbReference>
<dbReference type="InterPro" id="IPR029058">
    <property type="entry name" value="AB_hydrolase_fold"/>
</dbReference>
<gene>
    <name evidence="3" type="ORF">EJO50_00630</name>
</gene>
<dbReference type="NCBIfam" id="NF041556">
    <property type="entry name" value="tannase_B"/>
    <property type="match status" value="1"/>
</dbReference>
<dbReference type="Proteomes" id="UP000282438">
    <property type="component" value="Chromosome"/>
</dbReference>
<feature type="domain" description="BD-FAE-like" evidence="2">
    <location>
        <begin position="146"/>
        <end position="199"/>
    </location>
</feature>